<sequence length="160" mass="17499">MNKYWPVPDWISTYSYKQNPRNFGSKRAGGRVHAGCDLYAPLGAPVLAIADGRVLESRDFYLGTFQVTIDHGALGVVRYGEVSPDDIPRTGAVVEAGQQIGKIGHLGRGLHPMLHIEHFSGTATGSVTNSNNPPYSRRSDLQDCTKLLDSLLCLRDKTCK</sequence>
<dbReference type="Proteomes" id="UP001329151">
    <property type="component" value="Chromosome"/>
</dbReference>
<dbReference type="PANTHER" id="PTHR21666:SF270">
    <property type="entry name" value="MUREIN HYDROLASE ACTIVATOR ENVC"/>
    <property type="match status" value="1"/>
</dbReference>
<dbReference type="PANTHER" id="PTHR21666">
    <property type="entry name" value="PEPTIDASE-RELATED"/>
    <property type="match status" value="1"/>
</dbReference>
<dbReference type="InterPro" id="IPR050570">
    <property type="entry name" value="Cell_wall_metabolism_enzyme"/>
</dbReference>
<dbReference type="InterPro" id="IPR011055">
    <property type="entry name" value="Dup_hybrid_motif"/>
</dbReference>
<dbReference type="RefSeq" id="WP_130557308.1">
    <property type="nucleotide sequence ID" value="NZ_AP028947.1"/>
</dbReference>
<evidence type="ECO:0000313" key="3">
    <source>
        <dbReference type="Proteomes" id="UP001329151"/>
    </source>
</evidence>
<dbReference type="InterPro" id="IPR016047">
    <property type="entry name" value="M23ase_b-sheet_dom"/>
</dbReference>
<protein>
    <recommendedName>
        <fullName evidence="1">M23ase beta-sheet core domain-containing protein</fullName>
    </recommendedName>
</protein>
<evidence type="ECO:0000313" key="2">
    <source>
        <dbReference type="EMBL" id="BET27629.1"/>
    </source>
</evidence>
<proteinExistence type="predicted"/>
<evidence type="ECO:0000259" key="1">
    <source>
        <dbReference type="Pfam" id="PF01551"/>
    </source>
</evidence>
<dbReference type="SUPFAM" id="SSF51261">
    <property type="entry name" value="Duplicated hybrid motif"/>
    <property type="match status" value="1"/>
</dbReference>
<dbReference type="Pfam" id="PF01551">
    <property type="entry name" value="Peptidase_M23"/>
    <property type="match status" value="1"/>
</dbReference>
<dbReference type="KEGG" id="lto:RGQ30_31300"/>
<dbReference type="AlphaFoldDB" id="A0AA86M9C3"/>
<dbReference type="GO" id="GO:0004222">
    <property type="term" value="F:metalloendopeptidase activity"/>
    <property type="evidence" value="ECO:0007669"/>
    <property type="project" value="TreeGrafter"/>
</dbReference>
<gene>
    <name evidence="2" type="ORF">RGQ30_31300</name>
</gene>
<organism evidence="2 3">
    <name type="scientific">Limnobacter thiooxidans</name>
    <dbReference type="NCBI Taxonomy" id="131080"/>
    <lineage>
        <taxon>Bacteria</taxon>
        <taxon>Pseudomonadati</taxon>
        <taxon>Pseudomonadota</taxon>
        <taxon>Betaproteobacteria</taxon>
        <taxon>Burkholderiales</taxon>
        <taxon>Burkholderiaceae</taxon>
        <taxon>Limnobacter</taxon>
    </lineage>
</organism>
<reference evidence="2 3" key="1">
    <citation type="submission" date="2023-10" db="EMBL/GenBank/DDBJ databases">
        <title>Complete Genome Sequence of Limnobacter thiooxidans CS-K2T, Isolated from freshwater lake sediments in Bavaria, Germany.</title>
        <authorList>
            <person name="Naruki M."/>
            <person name="Watanabe A."/>
            <person name="Warashina T."/>
            <person name="Morita T."/>
            <person name="Arakawa K."/>
        </authorList>
    </citation>
    <scope>NUCLEOTIDE SEQUENCE [LARGE SCALE GENOMIC DNA]</scope>
    <source>
        <strain evidence="2 3">CS-K2</strain>
    </source>
</reference>
<accession>A0AA86M9C3</accession>
<dbReference type="CDD" id="cd12797">
    <property type="entry name" value="M23_peptidase"/>
    <property type="match status" value="1"/>
</dbReference>
<name>A0AA86M9C3_9BURK</name>
<keyword evidence="3" id="KW-1185">Reference proteome</keyword>
<dbReference type="Gene3D" id="2.70.70.10">
    <property type="entry name" value="Glucose Permease (Domain IIA)"/>
    <property type="match status" value="1"/>
</dbReference>
<dbReference type="EMBL" id="AP028947">
    <property type="protein sequence ID" value="BET27629.1"/>
    <property type="molecule type" value="Genomic_DNA"/>
</dbReference>
<feature type="domain" description="M23ase beta-sheet core" evidence="1">
    <location>
        <begin position="32"/>
        <end position="118"/>
    </location>
</feature>